<feature type="region of interest" description="Disordered" evidence="1">
    <location>
        <begin position="1"/>
        <end position="77"/>
    </location>
</feature>
<dbReference type="RefSeq" id="XP_025400210.1">
    <property type="nucleotide sequence ID" value="XM_025541765.1"/>
</dbReference>
<evidence type="ECO:0000313" key="3">
    <source>
        <dbReference type="Proteomes" id="UP000247233"/>
    </source>
</evidence>
<feature type="compositionally biased region" description="Low complexity" evidence="1">
    <location>
        <begin position="8"/>
        <end position="25"/>
    </location>
</feature>
<dbReference type="VEuPathDB" id="FungiDB:BO70DRAFT_351999"/>
<dbReference type="AlphaFoldDB" id="A0A317WIH9"/>
<evidence type="ECO:0000256" key="1">
    <source>
        <dbReference type="SAM" id="MobiDB-lite"/>
    </source>
</evidence>
<organism evidence="2 3">
    <name type="scientific">Aspergillus heteromorphus CBS 117.55</name>
    <dbReference type="NCBI Taxonomy" id="1448321"/>
    <lineage>
        <taxon>Eukaryota</taxon>
        <taxon>Fungi</taxon>
        <taxon>Dikarya</taxon>
        <taxon>Ascomycota</taxon>
        <taxon>Pezizomycotina</taxon>
        <taxon>Eurotiomycetes</taxon>
        <taxon>Eurotiomycetidae</taxon>
        <taxon>Eurotiales</taxon>
        <taxon>Aspergillaceae</taxon>
        <taxon>Aspergillus</taxon>
        <taxon>Aspergillus subgen. Circumdati</taxon>
    </lineage>
</organism>
<comment type="caution">
    <text evidence="2">The sequence shown here is derived from an EMBL/GenBank/DDBJ whole genome shotgun (WGS) entry which is preliminary data.</text>
</comment>
<protein>
    <submittedName>
        <fullName evidence="2">Uncharacterized protein</fullName>
    </submittedName>
</protein>
<dbReference type="GeneID" id="37064002"/>
<name>A0A317WIH9_9EURO</name>
<accession>A0A317WIH9</accession>
<sequence>MGAESMPTTTMTTTTAATATATAATSHPHEPCKRRRGSSFFGLDGSNPNPNPNPGHTQPTTTSSANNNAHNNRGQDSHDYSWSIKKFLSRHTGGVCTEYYGVHSLLFIYLPTYLPTYLLATCYSLNMIPDWDWVYYGLLRSAECHTHLTISIPCLLTYGVPTGIWPADPSIHPCHLNQTGQVSSFLGEGGGGSGSGTGAVDIVGFRRTFHPSHSFARRNFYWTICNSYQYSWRWFGFDPIPGVLGGTLGSNGLE</sequence>
<gene>
    <name evidence="2" type="ORF">BO70DRAFT_351999</name>
</gene>
<reference evidence="2 3" key="1">
    <citation type="submission" date="2016-12" db="EMBL/GenBank/DDBJ databases">
        <title>The genomes of Aspergillus section Nigri reveals drivers in fungal speciation.</title>
        <authorList>
            <consortium name="DOE Joint Genome Institute"/>
            <person name="Vesth T.C."/>
            <person name="Nybo J."/>
            <person name="Theobald S."/>
            <person name="Brandl J."/>
            <person name="Frisvad J.C."/>
            <person name="Nielsen K.F."/>
            <person name="Lyhne E.K."/>
            <person name="Kogle M.E."/>
            <person name="Kuo A."/>
            <person name="Riley R."/>
            <person name="Clum A."/>
            <person name="Nolan M."/>
            <person name="Lipzen A."/>
            <person name="Salamov A."/>
            <person name="Henrissat B."/>
            <person name="Wiebenga A."/>
            <person name="De Vries R.P."/>
            <person name="Grigoriev I.V."/>
            <person name="Mortensen U.H."/>
            <person name="Andersen M.R."/>
            <person name="Baker S.E."/>
        </authorList>
    </citation>
    <scope>NUCLEOTIDE SEQUENCE [LARGE SCALE GENOMIC DNA]</scope>
    <source>
        <strain evidence="2 3">CBS 117.55</strain>
    </source>
</reference>
<feature type="compositionally biased region" description="Low complexity" evidence="1">
    <location>
        <begin position="60"/>
        <end position="72"/>
    </location>
</feature>
<dbReference type="EMBL" id="MSFL01000009">
    <property type="protein sequence ID" value="PWY84868.1"/>
    <property type="molecule type" value="Genomic_DNA"/>
</dbReference>
<dbReference type="Proteomes" id="UP000247233">
    <property type="component" value="Unassembled WGS sequence"/>
</dbReference>
<evidence type="ECO:0000313" key="2">
    <source>
        <dbReference type="EMBL" id="PWY84868.1"/>
    </source>
</evidence>
<keyword evidence="3" id="KW-1185">Reference proteome</keyword>
<proteinExistence type="predicted"/>